<dbReference type="EMBL" id="LAZL01000010">
    <property type="protein sequence ID" value="KMT65659.1"/>
    <property type="molecule type" value="Genomic_DNA"/>
</dbReference>
<comment type="caution">
    <text evidence="1">The sequence shown here is derived from an EMBL/GenBank/DDBJ whole genome shotgun (WGS) entry which is preliminary data.</text>
</comment>
<proteinExistence type="predicted"/>
<gene>
    <name evidence="1" type="ORF">XM47_08160</name>
</gene>
<dbReference type="AlphaFoldDB" id="A0A0J8GWI6"/>
<dbReference type="STRING" id="1513271.XM47_08160"/>
<evidence type="ECO:0000313" key="2">
    <source>
        <dbReference type="Proteomes" id="UP000037600"/>
    </source>
</evidence>
<accession>A0A0J8GWI6</accession>
<keyword evidence="2" id="KW-1185">Reference proteome</keyword>
<reference evidence="1 2" key="1">
    <citation type="submission" date="2015-04" db="EMBL/GenBank/DDBJ databases">
        <title>Draft Genome Sequence of the Novel Agar-Digesting Marine Bacterium Q1.</title>
        <authorList>
            <person name="Li Y."/>
            <person name="Li D."/>
            <person name="Chen G."/>
            <person name="Du Z."/>
        </authorList>
    </citation>
    <scope>NUCLEOTIDE SEQUENCE [LARGE SCALE GENOMIC DNA]</scope>
    <source>
        <strain evidence="1 2">Q1</strain>
    </source>
</reference>
<protein>
    <submittedName>
        <fullName evidence="1">Uncharacterized protein</fullName>
    </submittedName>
</protein>
<dbReference type="Proteomes" id="UP000037600">
    <property type="component" value="Unassembled WGS sequence"/>
</dbReference>
<evidence type="ECO:0000313" key="1">
    <source>
        <dbReference type="EMBL" id="KMT65659.1"/>
    </source>
</evidence>
<organism evidence="1 2">
    <name type="scientific">Catenovulum maritimum</name>
    <dbReference type="NCBI Taxonomy" id="1513271"/>
    <lineage>
        <taxon>Bacteria</taxon>
        <taxon>Pseudomonadati</taxon>
        <taxon>Pseudomonadota</taxon>
        <taxon>Gammaproteobacteria</taxon>
        <taxon>Alteromonadales</taxon>
        <taxon>Alteromonadaceae</taxon>
        <taxon>Catenovulum</taxon>
    </lineage>
</organism>
<sequence>MCLLTQLKHVARDWQRLQQVFLQSIKLLTTGELLSVIKHNSFKATKQLIQFDNSLQISPQTLSKIAEKIGIRLLLLACLGNQVGSYIQSMFRLMAIHRTDSCLKQR</sequence>
<name>A0A0J8GWI6_9ALTE</name>